<proteinExistence type="predicted"/>
<dbReference type="Proteomes" id="UP001465976">
    <property type="component" value="Unassembled WGS sequence"/>
</dbReference>
<feature type="compositionally biased region" description="Basic and acidic residues" evidence="1">
    <location>
        <begin position="26"/>
        <end position="39"/>
    </location>
</feature>
<reference evidence="2 3" key="1">
    <citation type="submission" date="2024-02" db="EMBL/GenBank/DDBJ databases">
        <title>A draft genome for the cacao thread blight pathogen Marasmius crinis-equi.</title>
        <authorList>
            <person name="Cohen S.P."/>
            <person name="Baruah I.K."/>
            <person name="Amoako-Attah I."/>
            <person name="Bukari Y."/>
            <person name="Meinhardt L.W."/>
            <person name="Bailey B.A."/>
        </authorList>
    </citation>
    <scope>NUCLEOTIDE SEQUENCE [LARGE SCALE GENOMIC DNA]</scope>
    <source>
        <strain evidence="2 3">GH-76</strain>
    </source>
</reference>
<name>A0ABR3F5V9_9AGAR</name>
<protein>
    <submittedName>
        <fullName evidence="2">Uncharacterized protein</fullName>
    </submittedName>
</protein>
<evidence type="ECO:0000313" key="3">
    <source>
        <dbReference type="Proteomes" id="UP001465976"/>
    </source>
</evidence>
<feature type="region of interest" description="Disordered" evidence="1">
    <location>
        <begin position="23"/>
        <end position="53"/>
    </location>
</feature>
<feature type="non-terminal residue" evidence="2">
    <location>
        <position position="105"/>
    </location>
</feature>
<sequence length="105" mass="11820">MDPSLSMHPGTTDHQHPTIFYTPQIYDHDPHKGKGESKAIQEPQVSPPPFSTNLGTVALRAPNSLVALDAQTNHHDDPTTMYSDFSKWPWRSNVLERSSIEEKIN</sequence>
<dbReference type="EMBL" id="JBAHYK010000898">
    <property type="protein sequence ID" value="KAL0570626.1"/>
    <property type="molecule type" value="Genomic_DNA"/>
</dbReference>
<keyword evidence="3" id="KW-1185">Reference proteome</keyword>
<comment type="caution">
    <text evidence="2">The sequence shown here is derived from an EMBL/GenBank/DDBJ whole genome shotgun (WGS) entry which is preliminary data.</text>
</comment>
<evidence type="ECO:0000313" key="2">
    <source>
        <dbReference type="EMBL" id="KAL0570626.1"/>
    </source>
</evidence>
<accession>A0ABR3F5V9</accession>
<organism evidence="2 3">
    <name type="scientific">Marasmius crinis-equi</name>
    <dbReference type="NCBI Taxonomy" id="585013"/>
    <lineage>
        <taxon>Eukaryota</taxon>
        <taxon>Fungi</taxon>
        <taxon>Dikarya</taxon>
        <taxon>Basidiomycota</taxon>
        <taxon>Agaricomycotina</taxon>
        <taxon>Agaricomycetes</taxon>
        <taxon>Agaricomycetidae</taxon>
        <taxon>Agaricales</taxon>
        <taxon>Marasmiineae</taxon>
        <taxon>Marasmiaceae</taxon>
        <taxon>Marasmius</taxon>
    </lineage>
</organism>
<gene>
    <name evidence="2" type="ORF">V5O48_011324</name>
</gene>
<evidence type="ECO:0000256" key="1">
    <source>
        <dbReference type="SAM" id="MobiDB-lite"/>
    </source>
</evidence>